<dbReference type="KEGG" id="pti:PHATRDRAFT_45364"/>
<dbReference type="AlphaFoldDB" id="B7FXF0"/>
<name>B7FXF0_PHATC</name>
<keyword evidence="2" id="KW-0175">Coiled coil</keyword>
<dbReference type="STRING" id="556484.B7FXF0"/>
<dbReference type="PaxDb" id="2850-Phatr45364"/>
<evidence type="ECO:0000313" key="4">
    <source>
        <dbReference type="Proteomes" id="UP000000759"/>
    </source>
</evidence>
<evidence type="ECO:0000313" key="3">
    <source>
        <dbReference type="EMBL" id="EEC49148.1"/>
    </source>
</evidence>
<keyword evidence="1" id="KW-0853">WD repeat</keyword>
<feature type="coiled-coil region" evidence="2">
    <location>
        <begin position="13"/>
        <end position="54"/>
    </location>
</feature>
<evidence type="ECO:0000256" key="1">
    <source>
        <dbReference type="PROSITE-ProRule" id="PRU00221"/>
    </source>
</evidence>
<organism evidence="3 4">
    <name type="scientific">Phaeodactylum tricornutum (strain CCAP 1055/1)</name>
    <dbReference type="NCBI Taxonomy" id="556484"/>
    <lineage>
        <taxon>Eukaryota</taxon>
        <taxon>Sar</taxon>
        <taxon>Stramenopiles</taxon>
        <taxon>Ochrophyta</taxon>
        <taxon>Bacillariophyta</taxon>
        <taxon>Bacillariophyceae</taxon>
        <taxon>Bacillariophycidae</taxon>
        <taxon>Naviculales</taxon>
        <taxon>Phaeodactylaceae</taxon>
        <taxon>Phaeodactylum</taxon>
    </lineage>
</organism>
<dbReference type="GeneID" id="7200043"/>
<accession>B7FXF0</accession>
<dbReference type="InterPro" id="IPR015943">
    <property type="entry name" value="WD40/YVTN_repeat-like_dom_sf"/>
</dbReference>
<dbReference type="PANTHER" id="PTHR19879">
    <property type="entry name" value="TRANSCRIPTION INITIATION FACTOR TFIID"/>
    <property type="match status" value="1"/>
</dbReference>
<gene>
    <name evidence="3" type="ORF">PHATRDRAFT_45364</name>
</gene>
<dbReference type="eggNOG" id="ENOG502S80F">
    <property type="taxonomic scope" value="Eukaryota"/>
</dbReference>
<feature type="repeat" description="WD" evidence="1">
    <location>
        <begin position="206"/>
        <end position="247"/>
    </location>
</feature>
<keyword evidence="4" id="KW-1185">Reference proteome</keyword>
<feature type="repeat" description="WD" evidence="1">
    <location>
        <begin position="397"/>
        <end position="435"/>
    </location>
</feature>
<dbReference type="HOGENOM" id="CLU_630876_0_0_1"/>
<dbReference type="PROSITE" id="PS50294">
    <property type="entry name" value="WD_REPEATS_REGION"/>
    <property type="match status" value="1"/>
</dbReference>
<proteinExistence type="predicted"/>
<dbReference type="Proteomes" id="UP000000759">
    <property type="component" value="Chromosome 6"/>
</dbReference>
<dbReference type="InParanoid" id="B7FXF0"/>
<dbReference type="PROSITE" id="PS50082">
    <property type="entry name" value="WD_REPEATS_2"/>
    <property type="match status" value="2"/>
</dbReference>
<protein>
    <submittedName>
        <fullName evidence="3">Uncharacterized protein</fullName>
    </submittedName>
</protein>
<dbReference type="EMBL" id="CM000609">
    <property type="protein sequence ID" value="EEC49148.1"/>
    <property type="molecule type" value="Genomic_DNA"/>
</dbReference>
<dbReference type="RefSeq" id="XP_002179325.1">
    <property type="nucleotide sequence ID" value="XM_002179289.1"/>
</dbReference>
<reference evidence="4" key="2">
    <citation type="submission" date="2008-08" db="EMBL/GenBank/DDBJ databases">
        <authorList>
            <consortium name="Diatom Consortium"/>
            <person name="Grigoriev I."/>
            <person name="Grimwood J."/>
            <person name="Kuo A."/>
            <person name="Otillar R.P."/>
            <person name="Salamov A."/>
            <person name="Detter J.C."/>
            <person name="Lindquist E."/>
            <person name="Shapiro H."/>
            <person name="Lucas S."/>
            <person name="Glavina del Rio T."/>
            <person name="Pitluck S."/>
            <person name="Rokhsar D."/>
            <person name="Bowler C."/>
        </authorList>
    </citation>
    <scope>GENOME REANNOTATION</scope>
    <source>
        <strain evidence="4">CCAP 1055/1</strain>
    </source>
</reference>
<dbReference type="OrthoDB" id="1932312at2759"/>
<dbReference type="SUPFAM" id="SSF50978">
    <property type="entry name" value="WD40 repeat-like"/>
    <property type="match status" value="1"/>
</dbReference>
<dbReference type="SMART" id="SM00320">
    <property type="entry name" value="WD40"/>
    <property type="match status" value="5"/>
</dbReference>
<dbReference type="InterPro" id="IPR001680">
    <property type="entry name" value="WD40_rpt"/>
</dbReference>
<dbReference type="OMA" id="CVWDIAS"/>
<reference evidence="3 4" key="1">
    <citation type="journal article" date="2008" name="Nature">
        <title>The Phaeodactylum genome reveals the evolutionary history of diatom genomes.</title>
        <authorList>
            <person name="Bowler C."/>
            <person name="Allen A.E."/>
            <person name="Badger J.H."/>
            <person name="Grimwood J."/>
            <person name="Jabbari K."/>
            <person name="Kuo A."/>
            <person name="Maheswari U."/>
            <person name="Martens C."/>
            <person name="Maumus F."/>
            <person name="Otillar R.P."/>
            <person name="Rayko E."/>
            <person name="Salamov A."/>
            <person name="Vandepoele K."/>
            <person name="Beszteri B."/>
            <person name="Gruber A."/>
            <person name="Heijde M."/>
            <person name="Katinka M."/>
            <person name="Mock T."/>
            <person name="Valentin K."/>
            <person name="Verret F."/>
            <person name="Berges J.A."/>
            <person name="Brownlee C."/>
            <person name="Cadoret J.P."/>
            <person name="Chiovitti A."/>
            <person name="Choi C.J."/>
            <person name="Coesel S."/>
            <person name="De Martino A."/>
            <person name="Detter J.C."/>
            <person name="Durkin C."/>
            <person name="Falciatore A."/>
            <person name="Fournet J."/>
            <person name="Haruta M."/>
            <person name="Huysman M.J."/>
            <person name="Jenkins B.D."/>
            <person name="Jiroutova K."/>
            <person name="Jorgensen R.E."/>
            <person name="Joubert Y."/>
            <person name="Kaplan A."/>
            <person name="Kroger N."/>
            <person name="Kroth P.G."/>
            <person name="La Roche J."/>
            <person name="Lindquist E."/>
            <person name="Lommer M."/>
            <person name="Martin-Jezequel V."/>
            <person name="Lopez P.J."/>
            <person name="Lucas S."/>
            <person name="Mangogna M."/>
            <person name="McGinnis K."/>
            <person name="Medlin L.K."/>
            <person name="Montsant A."/>
            <person name="Oudot-Le Secq M.P."/>
            <person name="Napoli C."/>
            <person name="Obornik M."/>
            <person name="Parker M.S."/>
            <person name="Petit J.L."/>
            <person name="Porcel B.M."/>
            <person name="Poulsen N."/>
            <person name="Robison M."/>
            <person name="Rychlewski L."/>
            <person name="Rynearson T.A."/>
            <person name="Schmutz J."/>
            <person name="Shapiro H."/>
            <person name="Siaut M."/>
            <person name="Stanley M."/>
            <person name="Sussman M.R."/>
            <person name="Taylor A.R."/>
            <person name="Vardi A."/>
            <person name="von Dassow P."/>
            <person name="Vyverman W."/>
            <person name="Willis A."/>
            <person name="Wyrwicz L.S."/>
            <person name="Rokhsar D.S."/>
            <person name="Weissenbach J."/>
            <person name="Armbrust E.V."/>
            <person name="Green B.R."/>
            <person name="Van de Peer Y."/>
            <person name="Grigoriev I.V."/>
        </authorList>
    </citation>
    <scope>NUCLEOTIDE SEQUENCE [LARGE SCALE GENOMIC DNA]</scope>
    <source>
        <strain evidence="3 4">CCAP 1055/1</strain>
    </source>
</reference>
<evidence type="ECO:0000256" key="2">
    <source>
        <dbReference type="SAM" id="Coils"/>
    </source>
</evidence>
<dbReference type="Gene3D" id="2.130.10.10">
    <property type="entry name" value="YVTN repeat-like/Quinoprotein amine dehydrogenase"/>
    <property type="match status" value="2"/>
</dbReference>
<dbReference type="InterPro" id="IPR036322">
    <property type="entry name" value="WD40_repeat_dom_sf"/>
</dbReference>
<sequence length="435" mass="46952">MDLLGNLGAEDQLTSTRAENSVLQAKVKELAQRVKVLAVENEALKVEVEIYRKEAALPSFSNLALGNSGSDMETEKANDGEAFFRSGNGVFPRQNEVTFRNLHGPANPLTCALSPDDTVLATGGADGQLMLCGWGAVYSPSESPDSVVQSASGIGCEAPVICVAFAPTLRGILAVGCMDGSIYFVQYSSSPGSNGIDLKRTGLPKTLHHKKYVRAVVWSPKGPLVATSSADGTVHLFKVERTGMELSELSVSLVTSLHLPGAVESMIFSDDHLICYARGTAYLSYFEIAKNFGLTKINLNAGTPGTASYEDHVSFAVMDMALYQNKYLALATDISRNIVLDVQDGKQIRNLYGHENDGFSQPKIAWSSNGSYLLGNTQHESCLCVWDIASAQVVERLEGHGQPVRAIYSSQTSDIVITTSFDKAVKFWFPQNESM</sequence>
<dbReference type="Pfam" id="PF00400">
    <property type="entry name" value="WD40"/>
    <property type="match status" value="3"/>
</dbReference>
<dbReference type="PANTHER" id="PTHR19879:SF9">
    <property type="entry name" value="TRANSCRIPTION INITIATION FACTOR TFIID SUBUNIT 5"/>
    <property type="match status" value="1"/>
</dbReference>